<dbReference type="AlphaFoldDB" id="A0A914VFX3"/>
<reference evidence="2" key="1">
    <citation type="submission" date="2022-11" db="UniProtKB">
        <authorList>
            <consortium name="WormBaseParasite"/>
        </authorList>
    </citation>
    <scope>IDENTIFICATION</scope>
</reference>
<name>A0A914VFX3_9BILA</name>
<protein>
    <submittedName>
        <fullName evidence="2">Uncharacterized protein</fullName>
    </submittedName>
</protein>
<dbReference type="Proteomes" id="UP000887566">
    <property type="component" value="Unplaced"/>
</dbReference>
<accession>A0A914VFX3</accession>
<keyword evidence="1" id="KW-1185">Reference proteome</keyword>
<organism evidence="1 2">
    <name type="scientific">Plectus sambesii</name>
    <dbReference type="NCBI Taxonomy" id="2011161"/>
    <lineage>
        <taxon>Eukaryota</taxon>
        <taxon>Metazoa</taxon>
        <taxon>Ecdysozoa</taxon>
        <taxon>Nematoda</taxon>
        <taxon>Chromadorea</taxon>
        <taxon>Plectida</taxon>
        <taxon>Plectina</taxon>
        <taxon>Plectoidea</taxon>
        <taxon>Plectidae</taxon>
        <taxon>Plectus</taxon>
    </lineage>
</organism>
<proteinExistence type="predicted"/>
<evidence type="ECO:0000313" key="2">
    <source>
        <dbReference type="WBParaSite" id="PSAMB.scaffold1957size26423.g15760.t1"/>
    </source>
</evidence>
<sequence>MTSRSPDDSSGDESFRNDVLKAVGVTAGPKEAIKMRPKVDKTWILPGEKILVE</sequence>
<evidence type="ECO:0000313" key="1">
    <source>
        <dbReference type="Proteomes" id="UP000887566"/>
    </source>
</evidence>
<dbReference type="WBParaSite" id="PSAMB.scaffold1957size26423.g15760.t1">
    <property type="protein sequence ID" value="PSAMB.scaffold1957size26423.g15760.t1"/>
    <property type="gene ID" value="PSAMB.scaffold1957size26423.g15760"/>
</dbReference>